<accession>A0A498Q6P8</accession>
<protein>
    <submittedName>
        <fullName evidence="1">Uncharacterized protein</fullName>
    </submittedName>
</protein>
<reference evidence="1 2" key="1">
    <citation type="submission" date="2018-09" db="EMBL/GenBank/DDBJ databases">
        <authorList>
            <person name="Tagini F."/>
        </authorList>
    </citation>
    <scope>NUCLEOTIDE SEQUENCE [LARGE SCALE GENOMIC DNA]</scope>
    <source>
        <strain evidence="1 2">MK136</strain>
    </source>
</reference>
<gene>
    <name evidence="1" type="ORF">LAUMK136_03483</name>
</gene>
<sequence length="43" mass="4579">MSDGPGDPLNLPGFPFQFFLNKQIAAENAALVAQAFLRSWAGA</sequence>
<dbReference type="RefSeq" id="WP_280177722.1">
    <property type="nucleotide sequence ID" value="NZ_UPHP01000091.1"/>
</dbReference>
<dbReference type="EMBL" id="UPHP01000091">
    <property type="protein sequence ID" value="VBA40373.1"/>
    <property type="molecule type" value="Genomic_DNA"/>
</dbReference>
<proteinExistence type="predicted"/>
<evidence type="ECO:0000313" key="1">
    <source>
        <dbReference type="EMBL" id="VBA40373.1"/>
    </source>
</evidence>
<organism evidence="1 2">
    <name type="scientific">Mycobacterium attenuatum</name>
    <dbReference type="NCBI Taxonomy" id="2341086"/>
    <lineage>
        <taxon>Bacteria</taxon>
        <taxon>Bacillati</taxon>
        <taxon>Actinomycetota</taxon>
        <taxon>Actinomycetes</taxon>
        <taxon>Mycobacteriales</taxon>
        <taxon>Mycobacteriaceae</taxon>
        <taxon>Mycobacterium</taxon>
    </lineage>
</organism>
<keyword evidence="2" id="KW-1185">Reference proteome</keyword>
<evidence type="ECO:0000313" key="2">
    <source>
        <dbReference type="Proteomes" id="UP000273307"/>
    </source>
</evidence>
<dbReference type="AlphaFoldDB" id="A0A498Q6P8"/>
<dbReference type="Proteomes" id="UP000273307">
    <property type="component" value="Unassembled WGS sequence"/>
</dbReference>
<name>A0A498Q6P8_9MYCO</name>